<organism evidence="1 2">
    <name type="scientific">Clostridium magnum DSM 2767</name>
    <dbReference type="NCBI Taxonomy" id="1121326"/>
    <lineage>
        <taxon>Bacteria</taxon>
        <taxon>Bacillati</taxon>
        <taxon>Bacillota</taxon>
        <taxon>Clostridia</taxon>
        <taxon>Eubacteriales</taxon>
        <taxon>Clostridiaceae</taxon>
        <taxon>Clostridium</taxon>
    </lineage>
</organism>
<comment type="caution">
    <text evidence="1">The sequence shown here is derived from an EMBL/GenBank/DDBJ whole genome shotgun (WGS) entry which is preliminary data.</text>
</comment>
<dbReference type="Pfam" id="PF05521">
    <property type="entry name" value="Phage_HCP"/>
    <property type="match status" value="1"/>
</dbReference>
<reference evidence="1 2" key="1">
    <citation type="submission" date="2016-04" db="EMBL/GenBank/DDBJ databases">
        <title>Genome sequence of Clostridium magnum DSM 2767.</title>
        <authorList>
            <person name="Poehlein A."/>
            <person name="Uhlig R."/>
            <person name="Fischer R."/>
            <person name="Bahl H."/>
            <person name="Daniel R."/>
        </authorList>
    </citation>
    <scope>NUCLEOTIDE SEQUENCE [LARGE SCALE GENOMIC DNA]</scope>
    <source>
        <strain evidence="1 2">DSM 2767</strain>
    </source>
</reference>
<evidence type="ECO:0000313" key="1">
    <source>
        <dbReference type="EMBL" id="KZL93552.1"/>
    </source>
</evidence>
<name>A0A161YRF8_9CLOT</name>
<dbReference type="PATRIC" id="fig|1121326.3.peg.553"/>
<accession>A0A161YRF8</accession>
<dbReference type="InterPro" id="IPR008767">
    <property type="entry name" value="Phage_SPP1_head-tail_adaptor"/>
</dbReference>
<dbReference type="OrthoDB" id="9808209at2"/>
<dbReference type="InterPro" id="IPR038666">
    <property type="entry name" value="SSP1_head-tail_sf"/>
</dbReference>
<protein>
    <submittedName>
        <fullName evidence="1">Phage head-tail joining protein</fullName>
    </submittedName>
</protein>
<proteinExistence type="predicted"/>
<dbReference type="Gene3D" id="2.40.10.270">
    <property type="entry name" value="Bacteriophage SPP1 head-tail adaptor protein"/>
    <property type="match status" value="1"/>
</dbReference>
<dbReference type="RefSeq" id="WP_066617709.1">
    <property type="nucleotide sequence ID" value="NZ_FQXL01000031.1"/>
</dbReference>
<gene>
    <name evidence="1" type="ORF">CLMAG_05980</name>
</gene>
<sequence length="109" mass="12602">MNAGDLKHKIDIWGNVEVQNNAMEVDISPRKIKNVWASIIPLSGIVQTSQPNILVAKTSHKFRIRSNAFPLIKNDNWIIYKGIKYEIKYVQPDFKSNQFIEIFTEVITE</sequence>
<dbReference type="EMBL" id="LWAE01000001">
    <property type="protein sequence ID" value="KZL93552.1"/>
    <property type="molecule type" value="Genomic_DNA"/>
</dbReference>
<dbReference type="Proteomes" id="UP000076603">
    <property type="component" value="Unassembled WGS sequence"/>
</dbReference>
<dbReference type="AlphaFoldDB" id="A0A161YRF8"/>
<dbReference type="STRING" id="1121326.CLMAG_05980"/>
<keyword evidence="2" id="KW-1185">Reference proteome</keyword>
<evidence type="ECO:0000313" key="2">
    <source>
        <dbReference type="Proteomes" id="UP000076603"/>
    </source>
</evidence>